<evidence type="ECO:0000313" key="2">
    <source>
        <dbReference type="Proteomes" id="UP000298663"/>
    </source>
</evidence>
<evidence type="ECO:0000313" key="1">
    <source>
        <dbReference type="EMBL" id="TKR93102.1"/>
    </source>
</evidence>
<dbReference type="EMBL" id="AZBU02000002">
    <property type="protein sequence ID" value="TKR93102.1"/>
    <property type="molecule type" value="Genomic_DNA"/>
</dbReference>
<dbReference type="OrthoDB" id="6108017at2759"/>
<reference evidence="1 2" key="2">
    <citation type="journal article" date="2019" name="G3 (Bethesda)">
        <title>Hybrid Assembly of the Genome of the Entomopathogenic Nematode Steinernema carpocapsae Identifies the X-Chromosome.</title>
        <authorList>
            <person name="Serra L."/>
            <person name="Macchietto M."/>
            <person name="Macias-Munoz A."/>
            <person name="McGill C.J."/>
            <person name="Rodriguez I.M."/>
            <person name="Rodriguez B."/>
            <person name="Murad R."/>
            <person name="Mortazavi A."/>
        </authorList>
    </citation>
    <scope>NUCLEOTIDE SEQUENCE [LARGE SCALE GENOMIC DNA]</scope>
    <source>
        <strain evidence="1 2">ALL</strain>
    </source>
</reference>
<protein>
    <submittedName>
        <fullName evidence="1">Uncharacterized protein</fullName>
    </submittedName>
</protein>
<comment type="caution">
    <text evidence="1">The sequence shown here is derived from an EMBL/GenBank/DDBJ whole genome shotgun (WGS) entry which is preliminary data.</text>
</comment>
<keyword evidence="2" id="KW-1185">Reference proteome</keyword>
<dbReference type="AlphaFoldDB" id="A0A4U5P9Y5"/>
<dbReference type="Proteomes" id="UP000298663">
    <property type="component" value="Unassembled WGS sequence"/>
</dbReference>
<sequence length="131" mass="14767">MSKSPLGFISNRSEQNVLNELRPISQTYAVLVVGVFDLGHIQTLFCVELLLLLQNPVVEELLELLVAVVNAELLERIQGEEFEAGDVQDADVALAMAERNRFVDRSHNEVEEAAIDRLRERISRGVRFAHL</sequence>
<proteinExistence type="predicted"/>
<reference evidence="1 2" key="1">
    <citation type="journal article" date="2015" name="Genome Biol.">
        <title>Comparative genomics of Steinernema reveals deeply conserved gene regulatory networks.</title>
        <authorList>
            <person name="Dillman A.R."/>
            <person name="Macchietto M."/>
            <person name="Porter C.F."/>
            <person name="Rogers A."/>
            <person name="Williams B."/>
            <person name="Antoshechkin I."/>
            <person name="Lee M.M."/>
            <person name="Goodwin Z."/>
            <person name="Lu X."/>
            <person name="Lewis E.E."/>
            <person name="Goodrich-Blair H."/>
            <person name="Stock S.P."/>
            <person name="Adams B.J."/>
            <person name="Sternberg P.W."/>
            <person name="Mortazavi A."/>
        </authorList>
    </citation>
    <scope>NUCLEOTIDE SEQUENCE [LARGE SCALE GENOMIC DNA]</scope>
    <source>
        <strain evidence="1 2">ALL</strain>
    </source>
</reference>
<gene>
    <name evidence="1" type="ORF">L596_007623</name>
</gene>
<accession>A0A4U5P9Y5</accession>
<name>A0A4U5P9Y5_STECR</name>
<organism evidence="1 2">
    <name type="scientific">Steinernema carpocapsae</name>
    <name type="common">Entomopathogenic nematode</name>
    <dbReference type="NCBI Taxonomy" id="34508"/>
    <lineage>
        <taxon>Eukaryota</taxon>
        <taxon>Metazoa</taxon>
        <taxon>Ecdysozoa</taxon>
        <taxon>Nematoda</taxon>
        <taxon>Chromadorea</taxon>
        <taxon>Rhabditida</taxon>
        <taxon>Tylenchina</taxon>
        <taxon>Panagrolaimomorpha</taxon>
        <taxon>Strongyloidoidea</taxon>
        <taxon>Steinernematidae</taxon>
        <taxon>Steinernema</taxon>
    </lineage>
</organism>